<organism evidence="2 3">
    <name type="scientific">Cytospora paraplurivora</name>
    <dbReference type="NCBI Taxonomy" id="2898453"/>
    <lineage>
        <taxon>Eukaryota</taxon>
        <taxon>Fungi</taxon>
        <taxon>Dikarya</taxon>
        <taxon>Ascomycota</taxon>
        <taxon>Pezizomycotina</taxon>
        <taxon>Sordariomycetes</taxon>
        <taxon>Sordariomycetidae</taxon>
        <taxon>Diaporthales</taxon>
        <taxon>Cytosporaceae</taxon>
        <taxon>Cytospora</taxon>
    </lineage>
</organism>
<feature type="region of interest" description="Disordered" evidence="1">
    <location>
        <begin position="23"/>
        <end position="115"/>
    </location>
</feature>
<evidence type="ECO:0000313" key="2">
    <source>
        <dbReference type="EMBL" id="KAK7738344.1"/>
    </source>
</evidence>
<evidence type="ECO:0000256" key="1">
    <source>
        <dbReference type="SAM" id="MobiDB-lite"/>
    </source>
</evidence>
<reference evidence="2 3" key="1">
    <citation type="journal article" date="2023" name="PLoS ONE">
        <title>Cytospora paraplurivora sp. nov. isolated from orchards with fruit tree decline syndrome in Ontario, Canada.</title>
        <authorList>
            <person name="Ilyukhin E."/>
            <person name="Nguyen H.D.T."/>
            <person name="Castle A.J."/>
            <person name="Ellouze W."/>
        </authorList>
    </citation>
    <scope>NUCLEOTIDE SEQUENCE [LARGE SCALE GENOMIC DNA]</scope>
    <source>
        <strain evidence="2 3">FDS-564</strain>
    </source>
</reference>
<dbReference type="InterPro" id="IPR053221">
    <property type="entry name" value="Burnettramic_acid_biosynth"/>
</dbReference>
<dbReference type="Proteomes" id="UP001320245">
    <property type="component" value="Unassembled WGS sequence"/>
</dbReference>
<name>A0AAN9YFD6_9PEZI</name>
<feature type="region of interest" description="Disordered" evidence="1">
    <location>
        <begin position="127"/>
        <end position="150"/>
    </location>
</feature>
<keyword evidence="3" id="KW-1185">Reference proteome</keyword>
<feature type="compositionally biased region" description="Acidic residues" evidence="1">
    <location>
        <begin position="94"/>
        <end position="107"/>
    </location>
</feature>
<dbReference type="PANTHER" id="PTHR38887:SF1">
    <property type="entry name" value="RAS MODIFICATION PROTEIN ERF4"/>
    <property type="match status" value="1"/>
</dbReference>
<protein>
    <submittedName>
        <fullName evidence="2">Uncharacterized protein</fullName>
    </submittedName>
</protein>
<feature type="region of interest" description="Disordered" evidence="1">
    <location>
        <begin position="419"/>
        <end position="514"/>
    </location>
</feature>
<proteinExistence type="predicted"/>
<sequence>MGIIVKLIGSGIGLASEAIHDYRARSRSQSGQPISPDPAVPSSSRSLAPPPWEAPPEYVEVDDNATADELVRSGRAQRVTDYGRVSPSAAGYRDDDDDDSSSDEDSENVQAGDEAAWELDDMAERVAPRSDEPGTGAAGEGESESEEATIKKEERMIREMLRMAGPPPQPPRRVPCPVIIPQRRPRNKDRGFVRAYAPVLDECGVGQDVFLKFLKDWLAASKTDPWIDVLFIAAGVVGMVPEVAAQVVGTVVQVAAGTAKELQSRTRRNTFLDRVNQELFMPRGLYAMIMAFKDVVPGEQPRGPLSKLAGAVGKQLFSSQRLDINQTVAKYSKPDSELTKTKKGLQNIRLFSGKTYGEIELPEAAELVYPDLDRAAQADLEQEGNGKGAETEKIMDKWKGAGKWVQDYLDRKAQASWEREHQGSALTVPSSARPGFASRYSDPNHPANSGSLISLLTGGAVNPAARRQERRAAKWAGRDAKREYRDQRRMARGKAPRGPRQTRLKPNGKRKKNGIIKKILQQDVLYLLIVNLPTEEEVQESVANLERVMTGHV</sequence>
<dbReference type="AlphaFoldDB" id="A0AAN9YFD6"/>
<evidence type="ECO:0000313" key="3">
    <source>
        <dbReference type="Proteomes" id="UP001320245"/>
    </source>
</evidence>
<comment type="caution">
    <text evidence="2">The sequence shown here is derived from an EMBL/GenBank/DDBJ whole genome shotgun (WGS) entry which is preliminary data.</text>
</comment>
<feature type="compositionally biased region" description="Basic residues" evidence="1">
    <location>
        <begin position="490"/>
        <end position="514"/>
    </location>
</feature>
<dbReference type="PANTHER" id="PTHR38887">
    <property type="entry name" value="CHROMOSOME 21, WHOLE GENOME SHOTGUN SEQUENCE"/>
    <property type="match status" value="1"/>
</dbReference>
<feature type="compositionally biased region" description="Basic and acidic residues" evidence="1">
    <location>
        <begin position="466"/>
        <end position="489"/>
    </location>
</feature>
<gene>
    <name evidence="2" type="ORF">SLS53_006155</name>
</gene>
<accession>A0AAN9YFD6</accession>
<dbReference type="EMBL" id="JAJSPL020000026">
    <property type="protein sequence ID" value="KAK7738344.1"/>
    <property type="molecule type" value="Genomic_DNA"/>
</dbReference>